<dbReference type="Pfam" id="PF20146">
    <property type="entry name" value="NRF"/>
    <property type="match status" value="1"/>
</dbReference>
<accession>A0AAV5SIN6</accession>
<feature type="domain" description="Nose resistant-to-fluoxetine protein N-terminal" evidence="2">
    <location>
        <begin position="75"/>
        <end position="205"/>
    </location>
</feature>
<dbReference type="EMBL" id="BTSX01000001">
    <property type="protein sequence ID" value="GMS81998.1"/>
    <property type="molecule type" value="Genomic_DNA"/>
</dbReference>
<keyword evidence="1" id="KW-0472">Membrane</keyword>
<reference evidence="3" key="1">
    <citation type="submission" date="2023-10" db="EMBL/GenBank/DDBJ databases">
        <title>Genome assembly of Pristionchus species.</title>
        <authorList>
            <person name="Yoshida K."/>
            <person name="Sommer R.J."/>
        </authorList>
    </citation>
    <scope>NUCLEOTIDE SEQUENCE</scope>
    <source>
        <strain evidence="3">RS0144</strain>
    </source>
</reference>
<proteinExistence type="predicted"/>
<dbReference type="Proteomes" id="UP001432027">
    <property type="component" value="Unassembled WGS sequence"/>
</dbReference>
<dbReference type="GO" id="GO:0016747">
    <property type="term" value="F:acyltransferase activity, transferring groups other than amino-acyl groups"/>
    <property type="evidence" value="ECO:0007669"/>
    <property type="project" value="InterPro"/>
</dbReference>
<keyword evidence="4" id="KW-1185">Reference proteome</keyword>
<feature type="transmembrane region" description="Helical" evidence="1">
    <location>
        <begin position="432"/>
        <end position="451"/>
    </location>
</feature>
<sequence length="641" mass="74085">LISFTLAQDVRRMFKNGMRQQQVRDEFREFHRFSSLIDQRSDSFYSFNDLLDSLSGTEITVSIISILNRDLEFILREKQFINHTEGFFKDVLMPMKDSAGKIGPAILKGHAYFAGHYSECARIDFKISGRTRHFGGAYFKVGVDQSMQNNDQPGACATIDGFAILWYFGMCFPSSCSSVDLMKVLRPENGTASFPNPVCELQKSAENIRDLDAGFWITVSIMSAIVLLCATSGLIDFYFSDVVKDKPISKSFTWRFIMACSLYANVSSIFDVSGANKEGQIAPIHCMRFFSMCWVVMCHLTAWNIPVIANLQDFIDLTKDITTEVINNGFFSVDTFYFMGGVLLTFLWFKNYERNPKATNSLPSWIMFYVHRILRLSPAFYMVVIFYTFGLQQMLRDTPYSMIPTDNCYETWWVELLYLHNFIDHDKLYLGYSWYLASDMQMYLFTPLFILPMAIKPIFGLIVAALVFIISTGMNIALVYHYHWPANQGFFGPRDPDMTNFDNYNMYMYDSPLIRCQIYIMGLSVGWFLQTRKRLKINWFVNIVGWCLAIALLLTPVLGLHDQTNGEAIPLFWRRNIFVRAMYSAFSRVSWGLGLSWVLISCYYGYGGPINTFMSWHIWIPFGRLTYCGYLIHIPVFIIFM</sequence>
<feature type="transmembrane region" description="Helical" evidence="1">
    <location>
        <begin position="618"/>
        <end position="640"/>
    </location>
</feature>
<feature type="non-terminal residue" evidence="3">
    <location>
        <position position="641"/>
    </location>
</feature>
<keyword evidence="1" id="KW-1133">Transmembrane helix</keyword>
<name>A0AAV5SIN6_9BILA</name>
<feature type="transmembrane region" description="Helical" evidence="1">
    <location>
        <begin position="329"/>
        <end position="349"/>
    </location>
</feature>
<evidence type="ECO:0000256" key="1">
    <source>
        <dbReference type="SAM" id="Phobius"/>
    </source>
</evidence>
<comment type="caution">
    <text evidence="3">The sequence shown here is derived from an EMBL/GenBank/DDBJ whole genome shotgun (WGS) entry which is preliminary data.</text>
</comment>
<dbReference type="AlphaFoldDB" id="A0AAV5SIN6"/>
<evidence type="ECO:0000313" key="4">
    <source>
        <dbReference type="Proteomes" id="UP001432027"/>
    </source>
</evidence>
<dbReference type="SMART" id="SM00703">
    <property type="entry name" value="NRF"/>
    <property type="match status" value="1"/>
</dbReference>
<feature type="transmembrane region" description="Helical" evidence="1">
    <location>
        <begin position="581"/>
        <end position="606"/>
    </location>
</feature>
<keyword evidence="1" id="KW-0812">Transmembrane</keyword>
<feature type="non-terminal residue" evidence="3">
    <location>
        <position position="1"/>
    </location>
</feature>
<dbReference type="InterPro" id="IPR002656">
    <property type="entry name" value="Acyl_transf_3_dom"/>
</dbReference>
<feature type="transmembrane region" description="Helical" evidence="1">
    <location>
        <begin position="458"/>
        <end position="482"/>
    </location>
</feature>
<feature type="transmembrane region" description="Helical" evidence="1">
    <location>
        <begin position="213"/>
        <end position="240"/>
    </location>
</feature>
<dbReference type="InterPro" id="IPR052728">
    <property type="entry name" value="O2_lipid_transport_reg"/>
</dbReference>
<organism evidence="3 4">
    <name type="scientific">Pristionchus entomophagus</name>
    <dbReference type="NCBI Taxonomy" id="358040"/>
    <lineage>
        <taxon>Eukaryota</taxon>
        <taxon>Metazoa</taxon>
        <taxon>Ecdysozoa</taxon>
        <taxon>Nematoda</taxon>
        <taxon>Chromadorea</taxon>
        <taxon>Rhabditida</taxon>
        <taxon>Rhabditina</taxon>
        <taxon>Diplogasteromorpha</taxon>
        <taxon>Diplogasteroidea</taxon>
        <taxon>Neodiplogasteridae</taxon>
        <taxon>Pristionchus</taxon>
    </lineage>
</organism>
<dbReference type="InterPro" id="IPR006621">
    <property type="entry name" value="Nose-resist-to-fluoxetine_N"/>
</dbReference>
<evidence type="ECO:0000259" key="2">
    <source>
        <dbReference type="SMART" id="SM00703"/>
    </source>
</evidence>
<dbReference type="Pfam" id="PF01757">
    <property type="entry name" value="Acyl_transf_3"/>
    <property type="match status" value="1"/>
</dbReference>
<protein>
    <recommendedName>
        <fullName evidence="2">Nose resistant-to-fluoxetine protein N-terminal domain-containing protein</fullName>
    </recommendedName>
</protein>
<gene>
    <name evidence="3" type="ORF">PENTCL1PPCAC_4173</name>
</gene>
<feature type="transmembrane region" description="Helical" evidence="1">
    <location>
        <begin position="286"/>
        <end position="309"/>
    </location>
</feature>
<evidence type="ECO:0000313" key="3">
    <source>
        <dbReference type="EMBL" id="GMS81998.1"/>
    </source>
</evidence>
<dbReference type="PANTHER" id="PTHR11161">
    <property type="entry name" value="O-ACYLTRANSFERASE"/>
    <property type="match status" value="1"/>
</dbReference>
<dbReference type="PANTHER" id="PTHR11161:SF55">
    <property type="entry name" value="NOSE RESISTANT-TO-FLUOXETINE PROTEIN N-TERMINAL DOMAIN-CONTAINING PROTEIN"/>
    <property type="match status" value="1"/>
</dbReference>
<feature type="transmembrane region" description="Helical" evidence="1">
    <location>
        <begin position="369"/>
        <end position="389"/>
    </location>
</feature>
<feature type="transmembrane region" description="Helical" evidence="1">
    <location>
        <begin position="541"/>
        <end position="561"/>
    </location>
</feature>
<feature type="transmembrane region" description="Helical" evidence="1">
    <location>
        <begin position="512"/>
        <end position="529"/>
    </location>
</feature>